<gene>
    <name evidence="13" type="ORF">ACFFHQ_02215</name>
</gene>
<dbReference type="NCBIfam" id="TIGR03296">
    <property type="entry name" value="M6dom_TIGR03296"/>
    <property type="match status" value="1"/>
</dbReference>
<name>A0ABV6GP91_9BACL</name>
<dbReference type="Gene3D" id="2.60.120.260">
    <property type="entry name" value="Galactose-binding domain-like"/>
    <property type="match status" value="1"/>
</dbReference>
<feature type="chain" id="PRO_5047302428" evidence="10">
    <location>
        <begin position="27"/>
        <end position="802"/>
    </location>
</feature>
<keyword evidence="8" id="KW-0862">Zinc</keyword>
<dbReference type="Pfam" id="PF20773">
    <property type="entry name" value="InhA-like_MAM"/>
    <property type="match status" value="1"/>
</dbReference>
<evidence type="ECO:0000256" key="6">
    <source>
        <dbReference type="ARBA" id="ARBA00022729"/>
    </source>
</evidence>
<dbReference type="PANTHER" id="PTHR13062">
    <property type="entry name" value="COLLAGENASE"/>
    <property type="match status" value="1"/>
</dbReference>
<dbReference type="InterPro" id="IPR012300">
    <property type="entry name" value="Pept_M6_InhA"/>
</dbReference>
<dbReference type="RefSeq" id="WP_066228475.1">
    <property type="nucleotide sequence ID" value="NZ_JBHLVN010000008.1"/>
</dbReference>
<sequence>MNKRSIGSLAAALSLGIGLWVAPAAAPQSASTPLFAVKQGGPVDFAIANEEKLAEMLKKSGKLRADATPAEEEQAVRDYLRQKAVHIPREKGELYEEEAKRAEALQDGQRTNSVLNGKGKKLGQSKTTFVPSVKPEPWNGGKRVDRVLVLLIEYPDFPHNNIQPNETDMYYKDYTREHYEDMIFGGDDGYYDGPNGERLISVKKYYEEQSGGSYSIEGKVADWYQAKHPAKYYGGNVPAPDGNDANPRELVREALAAAAQDPTIDLREFDQEDRYDLDGDGNYREPDGLIDHLMVIHSSVGEEAGGGSLGGDAIWSHRWNLGSVYRIPNTTTDVPYWRGQLAAYDYTIEPADGAAGVFAHEYGHDLGLPDEYDTIYSGLGEPIAYWSIMSSGSWAGRIPGTEPTGFSAWAKQFLQSAMPGSNWLTGATVEWNEIGKDGIEVLLDEASTKGTNHDAVRINLPKKETVVTIPPSGAYAYFSGSGNNLDHTMSTTIDLTRASKAALAFDTWYAIEKDWDYGAVEVKPHGSNEWTTIQGNITTTDNPYGQNPGNGITGTSNGWVKAEFDLSAYAGQTIDLRFHYITDVAVSEAGWYIDNIQVTADGGVVLVDDAEEDGSFAMDGFEKSNGKRYSDHYYLLEWRNHRGVDEGLAHILRGDRLLSYDPGLVIWYVDEGYDNNWTGVHPGEGFLGVVDADQHTLKWSGNTTASTRYQVHDAAFSLQKGAPFRVAINGSQLIDNDTSPTPVFDDSRSYDNKGVEDAGRNVPNYGLNIRVIGESADRTAARVLIYRNPARKPTPLGVGWCE</sequence>
<evidence type="ECO:0000259" key="12">
    <source>
        <dbReference type="Pfam" id="PF20774"/>
    </source>
</evidence>
<feature type="domain" description="Immune inhibitor A-like metallopeptidase VEG" evidence="12">
    <location>
        <begin position="630"/>
        <end position="782"/>
    </location>
</feature>
<organism evidence="13 14">
    <name type="scientific">Geobacillus jurassicus</name>
    <dbReference type="NCBI Taxonomy" id="235932"/>
    <lineage>
        <taxon>Bacteria</taxon>
        <taxon>Bacillati</taxon>
        <taxon>Bacillota</taxon>
        <taxon>Bacilli</taxon>
        <taxon>Bacillales</taxon>
        <taxon>Anoxybacillaceae</taxon>
        <taxon>Geobacillus</taxon>
    </lineage>
</organism>
<dbReference type="Proteomes" id="UP001589785">
    <property type="component" value="Unassembled WGS sequence"/>
</dbReference>
<keyword evidence="6 10" id="KW-0732">Signal</keyword>
<dbReference type="Pfam" id="PF20774">
    <property type="entry name" value="InhA-like_VEG"/>
    <property type="match status" value="1"/>
</dbReference>
<dbReference type="InterPro" id="IPR008757">
    <property type="entry name" value="Peptidase_M6-like_domain"/>
</dbReference>
<evidence type="ECO:0000256" key="1">
    <source>
        <dbReference type="ARBA" id="ARBA00001947"/>
    </source>
</evidence>
<evidence type="ECO:0000256" key="8">
    <source>
        <dbReference type="ARBA" id="ARBA00022833"/>
    </source>
</evidence>
<dbReference type="PIRSF" id="PIRSF007519">
    <property type="entry name" value="Protease_InhA"/>
    <property type="match status" value="1"/>
</dbReference>
<feature type="domain" description="Peptidase M6-like" evidence="11">
    <location>
        <begin position="137"/>
        <end position="424"/>
    </location>
</feature>
<accession>A0ABV6GP91</accession>
<keyword evidence="3" id="KW-0964">Secreted</keyword>
<evidence type="ECO:0000259" key="11">
    <source>
        <dbReference type="Pfam" id="PF05547"/>
    </source>
</evidence>
<dbReference type="PANTHER" id="PTHR13062:SF12">
    <property type="entry name" value="ALPHA-2-MACROGLOBULIN DOMAIN-CONTAINING PROTEIN"/>
    <property type="match status" value="1"/>
</dbReference>
<keyword evidence="4" id="KW-0645">Protease</keyword>
<evidence type="ECO:0000256" key="2">
    <source>
        <dbReference type="ARBA" id="ARBA00004613"/>
    </source>
</evidence>
<dbReference type="Pfam" id="PF05547">
    <property type="entry name" value="Peptidase_M6"/>
    <property type="match status" value="1"/>
</dbReference>
<evidence type="ECO:0000256" key="3">
    <source>
        <dbReference type="ARBA" id="ARBA00022525"/>
    </source>
</evidence>
<evidence type="ECO:0000313" key="14">
    <source>
        <dbReference type="Proteomes" id="UP001589785"/>
    </source>
</evidence>
<comment type="caution">
    <text evidence="13">The sequence shown here is derived from an EMBL/GenBank/DDBJ whole genome shotgun (WGS) entry which is preliminary data.</text>
</comment>
<evidence type="ECO:0000256" key="9">
    <source>
        <dbReference type="ARBA" id="ARBA00023049"/>
    </source>
</evidence>
<protein>
    <submittedName>
        <fullName evidence="13">Immune inhibitor A domain-containing protein</fullName>
    </submittedName>
</protein>
<evidence type="ECO:0000256" key="5">
    <source>
        <dbReference type="ARBA" id="ARBA00022723"/>
    </source>
</evidence>
<comment type="cofactor">
    <cofactor evidence="1">
        <name>Zn(2+)</name>
        <dbReference type="ChEBI" id="CHEBI:29105"/>
    </cofactor>
</comment>
<dbReference type="InterPro" id="IPR048665">
    <property type="entry name" value="InhA-like_VEG"/>
</dbReference>
<evidence type="ECO:0000256" key="4">
    <source>
        <dbReference type="ARBA" id="ARBA00022670"/>
    </source>
</evidence>
<proteinExistence type="predicted"/>
<evidence type="ECO:0000256" key="10">
    <source>
        <dbReference type="SAM" id="SignalP"/>
    </source>
</evidence>
<keyword evidence="7" id="KW-0378">Hydrolase</keyword>
<feature type="signal peptide" evidence="10">
    <location>
        <begin position="1"/>
        <end position="26"/>
    </location>
</feature>
<keyword evidence="9" id="KW-0482">Metalloprotease</keyword>
<keyword evidence="14" id="KW-1185">Reference proteome</keyword>
<comment type="subcellular location">
    <subcellularLocation>
        <location evidence="2">Secreted</location>
    </subcellularLocation>
</comment>
<evidence type="ECO:0000313" key="13">
    <source>
        <dbReference type="EMBL" id="MFC0296304.1"/>
    </source>
</evidence>
<keyword evidence="5" id="KW-0479">Metal-binding</keyword>
<dbReference type="SUPFAM" id="SSF55486">
    <property type="entry name" value="Metalloproteases ('zincins'), catalytic domain"/>
    <property type="match status" value="1"/>
</dbReference>
<evidence type="ECO:0000256" key="7">
    <source>
        <dbReference type="ARBA" id="ARBA00022801"/>
    </source>
</evidence>
<dbReference type="EMBL" id="JBHLVN010000008">
    <property type="protein sequence ID" value="MFC0296304.1"/>
    <property type="molecule type" value="Genomic_DNA"/>
</dbReference>
<reference evidence="13 14" key="1">
    <citation type="submission" date="2024-09" db="EMBL/GenBank/DDBJ databases">
        <authorList>
            <person name="Sun Q."/>
            <person name="Mori K."/>
        </authorList>
    </citation>
    <scope>NUCLEOTIDE SEQUENCE [LARGE SCALE GENOMIC DNA]</scope>
    <source>
        <strain evidence="13 14">CCM 7224</strain>
    </source>
</reference>